<reference evidence="2" key="2">
    <citation type="submission" date="2023-05" db="EMBL/GenBank/DDBJ databases">
        <authorList>
            <consortium name="Lawrence Berkeley National Laboratory"/>
            <person name="Steindorff A."/>
            <person name="Hensen N."/>
            <person name="Bonometti L."/>
            <person name="Westerberg I."/>
            <person name="Brannstrom I.O."/>
            <person name="Guillou S."/>
            <person name="Cros-Aarteil S."/>
            <person name="Calhoun S."/>
            <person name="Haridas S."/>
            <person name="Kuo A."/>
            <person name="Mondo S."/>
            <person name="Pangilinan J."/>
            <person name="Riley R."/>
            <person name="Labutti K."/>
            <person name="Andreopoulos B."/>
            <person name="Lipzen A."/>
            <person name="Chen C."/>
            <person name="Yanf M."/>
            <person name="Daum C."/>
            <person name="Ng V."/>
            <person name="Clum A."/>
            <person name="Ohm R."/>
            <person name="Martin F."/>
            <person name="Silar P."/>
            <person name="Natvig D."/>
            <person name="Lalanne C."/>
            <person name="Gautier V."/>
            <person name="Ament-Velasquez S.L."/>
            <person name="Kruys A."/>
            <person name="Hutchinson M.I."/>
            <person name="Powell A.J."/>
            <person name="Barry K."/>
            <person name="Miller A.N."/>
            <person name="Grigoriev I.V."/>
            <person name="Debuchy R."/>
            <person name="Gladieux P."/>
            <person name="Thoren M.H."/>
            <person name="Johannesson H."/>
        </authorList>
    </citation>
    <scope>NUCLEOTIDE SEQUENCE</scope>
    <source>
        <strain evidence="2">CBS 731.68</strain>
    </source>
</reference>
<reference evidence="2" key="1">
    <citation type="journal article" date="2023" name="Mol. Phylogenet. Evol.">
        <title>Genome-scale phylogeny and comparative genomics of the fungal order Sordariales.</title>
        <authorList>
            <person name="Hensen N."/>
            <person name="Bonometti L."/>
            <person name="Westerberg I."/>
            <person name="Brannstrom I.O."/>
            <person name="Guillou S."/>
            <person name="Cros-Aarteil S."/>
            <person name="Calhoun S."/>
            <person name="Haridas S."/>
            <person name="Kuo A."/>
            <person name="Mondo S."/>
            <person name="Pangilinan J."/>
            <person name="Riley R."/>
            <person name="LaButti K."/>
            <person name="Andreopoulos B."/>
            <person name="Lipzen A."/>
            <person name="Chen C."/>
            <person name="Yan M."/>
            <person name="Daum C."/>
            <person name="Ng V."/>
            <person name="Clum A."/>
            <person name="Steindorff A."/>
            <person name="Ohm R.A."/>
            <person name="Martin F."/>
            <person name="Silar P."/>
            <person name="Natvig D.O."/>
            <person name="Lalanne C."/>
            <person name="Gautier V."/>
            <person name="Ament-Velasquez S.L."/>
            <person name="Kruys A."/>
            <person name="Hutchinson M.I."/>
            <person name="Powell A.J."/>
            <person name="Barry K."/>
            <person name="Miller A.N."/>
            <person name="Grigoriev I.V."/>
            <person name="Debuchy R."/>
            <person name="Gladieux P."/>
            <person name="Hiltunen Thoren M."/>
            <person name="Johannesson H."/>
        </authorList>
    </citation>
    <scope>NUCLEOTIDE SEQUENCE</scope>
    <source>
        <strain evidence="2">CBS 731.68</strain>
    </source>
</reference>
<feature type="compositionally biased region" description="Acidic residues" evidence="1">
    <location>
        <begin position="188"/>
        <end position="199"/>
    </location>
</feature>
<dbReference type="AlphaFoldDB" id="A0AAN6TP40"/>
<dbReference type="GeneID" id="87833552"/>
<sequence length="231" mass="26053">MAPKKQLPKPGRSEYQLKFLQKNPIIGSAVHSLLDLQSRHYALNKRYQDEMWRLEQQTLRPLPQPLPRAPNMTSGTNKPAAVLYFAVAVQRRPANQGPLSSGIPHFWLRAMKNEPDRGRGCPGVQDPFDVEESPFISNATLAKEFVYDREPPEDDNYGTLLYSKAPGAVNATGELEYESFFDFFDSTSYEDDEGNDDSDAGTSGNNEDARFQRGRRRPRKSGYDEGSDDDS</sequence>
<name>A0AAN6TP40_9PEZI</name>
<comment type="caution">
    <text evidence="2">The sequence shown here is derived from an EMBL/GenBank/DDBJ whole genome shotgun (WGS) entry which is preliminary data.</text>
</comment>
<gene>
    <name evidence="2" type="ORF">N657DRAFT_685511</name>
</gene>
<dbReference type="InterPro" id="IPR037231">
    <property type="entry name" value="NAP-like_sf"/>
</dbReference>
<evidence type="ECO:0000313" key="2">
    <source>
        <dbReference type="EMBL" id="KAK4118082.1"/>
    </source>
</evidence>
<organism evidence="2 3">
    <name type="scientific">Parathielavia appendiculata</name>
    <dbReference type="NCBI Taxonomy" id="2587402"/>
    <lineage>
        <taxon>Eukaryota</taxon>
        <taxon>Fungi</taxon>
        <taxon>Dikarya</taxon>
        <taxon>Ascomycota</taxon>
        <taxon>Pezizomycotina</taxon>
        <taxon>Sordariomycetes</taxon>
        <taxon>Sordariomycetidae</taxon>
        <taxon>Sordariales</taxon>
        <taxon>Chaetomiaceae</taxon>
        <taxon>Parathielavia</taxon>
    </lineage>
</organism>
<feature type="region of interest" description="Disordered" evidence="1">
    <location>
        <begin position="186"/>
        <end position="231"/>
    </location>
</feature>
<dbReference type="RefSeq" id="XP_062641855.1">
    <property type="nucleotide sequence ID" value="XM_062796784.1"/>
</dbReference>
<dbReference type="Proteomes" id="UP001302602">
    <property type="component" value="Unassembled WGS sequence"/>
</dbReference>
<accession>A0AAN6TP40</accession>
<evidence type="ECO:0000256" key="1">
    <source>
        <dbReference type="SAM" id="MobiDB-lite"/>
    </source>
</evidence>
<dbReference type="EMBL" id="MU853287">
    <property type="protein sequence ID" value="KAK4118082.1"/>
    <property type="molecule type" value="Genomic_DNA"/>
</dbReference>
<evidence type="ECO:0000313" key="3">
    <source>
        <dbReference type="Proteomes" id="UP001302602"/>
    </source>
</evidence>
<protein>
    <submittedName>
        <fullName evidence="2">Uncharacterized protein</fullName>
    </submittedName>
</protein>
<keyword evidence="3" id="KW-1185">Reference proteome</keyword>
<dbReference type="SUPFAM" id="SSF143113">
    <property type="entry name" value="NAP-like"/>
    <property type="match status" value="1"/>
</dbReference>
<proteinExistence type="predicted"/>